<accession>A0A0A9EAD4</accession>
<evidence type="ECO:0000313" key="2">
    <source>
        <dbReference type="EMBL" id="JAD92947.1"/>
    </source>
</evidence>
<protein>
    <submittedName>
        <fullName evidence="2">Uncharacterized protein</fullName>
    </submittedName>
</protein>
<reference evidence="2" key="2">
    <citation type="journal article" date="2015" name="Data Brief">
        <title>Shoot transcriptome of the giant reed, Arundo donax.</title>
        <authorList>
            <person name="Barrero R.A."/>
            <person name="Guerrero F.D."/>
            <person name="Moolhuijzen P."/>
            <person name="Goolsby J.A."/>
            <person name="Tidwell J."/>
            <person name="Bellgard S.E."/>
            <person name="Bellgard M.I."/>
        </authorList>
    </citation>
    <scope>NUCLEOTIDE SEQUENCE</scope>
    <source>
        <tissue evidence="2">Shoot tissue taken approximately 20 cm above the soil surface</tissue>
    </source>
</reference>
<keyword evidence="1" id="KW-0472">Membrane</keyword>
<name>A0A0A9EAD4_ARUDO</name>
<dbReference type="EMBL" id="GBRH01204948">
    <property type="protein sequence ID" value="JAD92947.1"/>
    <property type="molecule type" value="Transcribed_RNA"/>
</dbReference>
<reference evidence="2" key="1">
    <citation type="submission" date="2014-09" db="EMBL/GenBank/DDBJ databases">
        <authorList>
            <person name="Magalhaes I.L.F."/>
            <person name="Oliveira U."/>
            <person name="Santos F.R."/>
            <person name="Vidigal T.H.D.A."/>
            <person name="Brescovit A.D."/>
            <person name="Santos A.J."/>
        </authorList>
    </citation>
    <scope>NUCLEOTIDE SEQUENCE</scope>
    <source>
        <tissue evidence="2">Shoot tissue taken approximately 20 cm above the soil surface</tissue>
    </source>
</reference>
<sequence>MPCFDIKVICHGLISNIMSRATSICVFAAMLGFYICSHLLSYDLFRPFSCTLWFMITTKI</sequence>
<keyword evidence="1" id="KW-0812">Transmembrane</keyword>
<proteinExistence type="predicted"/>
<organism evidence="2">
    <name type="scientific">Arundo donax</name>
    <name type="common">Giant reed</name>
    <name type="synonym">Donax arundinaceus</name>
    <dbReference type="NCBI Taxonomy" id="35708"/>
    <lineage>
        <taxon>Eukaryota</taxon>
        <taxon>Viridiplantae</taxon>
        <taxon>Streptophyta</taxon>
        <taxon>Embryophyta</taxon>
        <taxon>Tracheophyta</taxon>
        <taxon>Spermatophyta</taxon>
        <taxon>Magnoliopsida</taxon>
        <taxon>Liliopsida</taxon>
        <taxon>Poales</taxon>
        <taxon>Poaceae</taxon>
        <taxon>PACMAD clade</taxon>
        <taxon>Arundinoideae</taxon>
        <taxon>Arundineae</taxon>
        <taxon>Arundo</taxon>
    </lineage>
</organism>
<feature type="transmembrane region" description="Helical" evidence="1">
    <location>
        <begin position="21"/>
        <end position="40"/>
    </location>
</feature>
<evidence type="ECO:0000256" key="1">
    <source>
        <dbReference type="SAM" id="Phobius"/>
    </source>
</evidence>
<dbReference type="AlphaFoldDB" id="A0A0A9EAD4"/>
<keyword evidence="1" id="KW-1133">Transmembrane helix</keyword>